<dbReference type="EMBL" id="JADAQX010000196">
    <property type="protein sequence ID" value="KAF8821308.1"/>
    <property type="molecule type" value="Genomic_DNA"/>
</dbReference>
<reference evidence="5 6" key="1">
    <citation type="journal article" date="2020" name="bioRxiv">
        <title>Metabolic contributions of an alphaproteobacterial endosymbiont in the apicomplexan Cardiosporidium cionae.</title>
        <authorList>
            <person name="Hunter E.S."/>
            <person name="Paight C.J."/>
            <person name="Lane C.E."/>
        </authorList>
    </citation>
    <scope>NUCLEOTIDE SEQUENCE [LARGE SCALE GENOMIC DNA]</scope>
    <source>
        <strain evidence="5">ESH_2018</strain>
    </source>
</reference>
<organism evidence="5 6">
    <name type="scientific">Cardiosporidium cionae</name>
    <dbReference type="NCBI Taxonomy" id="476202"/>
    <lineage>
        <taxon>Eukaryota</taxon>
        <taxon>Sar</taxon>
        <taxon>Alveolata</taxon>
        <taxon>Apicomplexa</taxon>
        <taxon>Aconoidasida</taxon>
        <taxon>Nephromycida</taxon>
        <taxon>Cardiosporidium</taxon>
    </lineage>
</organism>
<feature type="compositionally biased region" description="Polar residues" evidence="4">
    <location>
        <begin position="791"/>
        <end position="800"/>
    </location>
</feature>
<name>A0ABQ7JBD0_9APIC</name>
<dbReference type="PANTHER" id="PTHR13375:SF3">
    <property type="entry name" value="THO COMPLEX SUBUNIT 5 HOMOLOG"/>
    <property type="match status" value="1"/>
</dbReference>
<dbReference type="Proteomes" id="UP000823046">
    <property type="component" value="Unassembled WGS sequence"/>
</dbReference>
<proteinExistence type="inferred from homology"/>
<evidence type="ECO:0000256" key="3">
    <source>
        <dbReference type="ARBA" id="ARBA00023242"/>
    </source>
</evidence>
<evidence type="ECO:0000313" key="6">
    <source>
        <dbReference type="Proteomes" id="UP000823046"/>
    </source>
</evidence>
<protein>
    <submittedName>
        <fullName evidence="5">Uncharacterized protein</fullName>
    </submittedName>
</protein>
<sequence>MDGLSFLSVGEETTFSPQFVSSNPLTLATPHETLRTLLNDASNGCFPFFDEQGDSTFDDDAEEEKSEPSDCDMECAAAIPTDVLEKFDEAKQLSLSIEENDIGIDCPAAWHLAAGFTANLLSTLSQMTASAGELKLRRQDIRNSYNAKKNETDSPHADTQAPKSFIAAPSCNKSGNAVASGTTDKWYNLPKEFQGTEIGKRFHEIQSRSLSLLLLQLRRENRYFCECTEDMNYWVEQQKQTLQNTRKELLNAQYELAWFYRRIEEEDSFKTPVWDALQKVMISQDTYLRHGQNELHFVRKEDDLHQFTLNWLNFDLKERIMGKESLDAIKREREVAEQRLQALTLRAAEIPKKFQALDRAVKDIYDACTTGSVQCVEFPEEARVLPGPLLNLFSRLFGYRHLMSDDKCDVGVQSTASSANISFSTSTKDTSMNSFYELYSERVILTLSQEEETPIPMGAVGQILFPFPLKISFDYLPALEVVTVKAIVKKYLLIPNENTALLANLLENDTDDFGFYSPNPSNFHNELPEGIFDSQKCQGGRPFRWAQTLAGMKYGISLPSVKSIPEEVNVQDLLKRIRRRITHRMWCVYQMEHLKSKPNAPLSIRKGSVMPDFPQSFAASILSCSPSTLEDYRRMAPLQSWPEDFEGDDMMYMKAIVRLGTVEISAYFAIPLIESLARFRIIQTSESESPFTAEADLSASELHIYNTQRNETSGKAIPMRASNTIVCDDTLTHYQHAGLQELEDFVNTKAVTMYGGMEGNYHFCMLMVQIVSLKIGLEKYVKGRDSADLEGNQSTPTSAVESPKENDTLLSFQENATEPVDVEMTNLT</sequence>
<evidence type="ECO:0000256" key="2">
    <source>
        <dbReference type="ARBA" id="ARBA00008044"/>
    </source>
</evidence>
<gene>
    <name evidence="5" type="ORF">IE077_002170</name>
</gene>
<dbReference type="PANTHER" id="PTHR13375">
    <property type="entry name" value="FMS INTERACTING PROTEIN"/>
    <property type="match status" value="1"/>
</dbReference>
<evidence type="ECO:0000256" key="1">
    <source>
        <dbReference type="ARBA" id="ARBA00004123"/>
    </source>
</evidence>
<keyword evidence="3" id="KW-0539">Nucleus</keyword>
<comment type="similarity">
    <text evidence="2">Belongs to the THOC5 family.</text>
</comment>
<evidence type="ECO:0000313" key="5">
    <source>
        <dbReference type="EMBL" id="KAF8821308.1"/>
    </source>
</evidence>
<feature type="region of interest" description="Disordered" evidence="4">
    <location>
        <begin position="785"/>
        <end position="828"/>
    </location>
</feature>
<dbReference type="InterPro" id="IPR019163">
    <property type="entry name" value="THO_Thoc5"/>
</dbReference>
<keyword evidence="6" id="KW-1185">Reference proteome</keyword>
<evidence type="ECO:0000256" key="4">
    <source>
        <dbReference type="SAM" id="MobiDB-lite"/>
    </source>
</evidence>
<accession>A0ABQ7JBD0</accession>
<comment type="caution">
    <text evidence="5">The sequence shown here is derived from an EMBL/GenBank/DDBJ whole genome shotgun (WGS) entry which is preliminary data.</text>
</comment>
<dbReference type="Pfam" id="PF09766">
    <property type="entry name" value="FmiP_Thoc5"/>
    <property type="match status" value="1"/>
</dbReference>
<comment type="subcellular location">
    <subcellularLocation>
        <location evidence="1">Nucleus</location>
    </subcellularLocation>
</comment>